<feature type="compositionally biased region" description="Basic residues" evidence="1">
    <location>
        <begin position="39"/>
        <end position="69"/>
    </location>
</feature>
<feature type="compositionally biased region" description="Basic and acidic residues" evidence="1">
    <location>
        <begin position="70"/>
        <end position="81"/>
    </location>
</feature>
<feature type="compositionally biased region" description="Basic residues" evidence="1">
    <location>
        <begin position="93"/>
        <end position="109"/>
    </location>
</feature>
<sequence>ACQRSIDRREPRGSSAESADRRRRRRPARAARDPARQALRCRRRRRQRRRSDRPRRAAPARCRPRRHADARRWRDQRDERAAPAQPGDGDRRAVRRRVGRHGSRSHRQRCDHVPAQGHPARRARAGPAGRDRRPLHVAAAPADGL</sequence>
<feature type="non-terminal residue" evidence="2">
    <location>
        <position position="145"/>
    </location>
</feature>
<feature type="region of interest" description="Disordered" evidence="1">
    <location>
        <begin position="1"/>
        <end position="145"/>
    </location>
</feature>
<evidence type="ECO:0000313" key="2">
    <source>
        <dbReference type="EMBL" id="CAA9523469.1"/>
    </source>
</evidence>
<proteinExistence type="predicted"/>
<organism evidence="2">
    <name type="scientific">uncultured Solirubrobacteraceae bacterium</name>
    <dbReference type="NCBI Taxonomy" id="1162706"/>
    <lineage>
        <taxon>Bacteria</taxon>
        <taxon>Bacillati</taxon>
        <taxon>Actinomycetota</taxon>
        <taxon>Thermoleophilia</taxon>
        <taxon>Solirubrobacterales</taxon>
        <taxon>Solirubrobacteraceae</taxon>
        <taxon>environmental samples</taxon>
    </lineage>
</organism>
<evidence type="ECO:0000256" key="1">
    <source>
        <dbReference type="SAM" id="MobiDB-lite"/>
    </source>
</evidence>
<feature type="compositionally biased region" description="Basic and acidic residues" evidence="1">
    <location>
        <begin position="1"/>
        <end position="12"/>
    </location>
</feature>
<reference evidence="2" key="1">
    <citation type="submission" date="2020-02" db="EMBL/GenBank/DDBJ databases">
        <authorList>
            <person name="Meier V. D."/>
        </authorList>
    </citation>
    <scope>NUCLEOTIDE SEQUENCE</scope>
    <source>
        <strain evidence="2">AVDCRST_MAG67</strain>
    </source>
</reference>
<protein>
    <submittedName>
        <fullName evidence="2">Uncharacterized protein</fullName>
    </submittedName>
</protein>
<gene>
    <name evidence="2" type="ORF">AVDCRST_MAG67-3870</name>
</gene>
<dbReference type="AlphaFoldDB" id="A0A6J4TID5"/>
<feature type="non-terminal residue" evidence="2">
    <location>
        <position position="1"/>
    </location>
</feature>
<accession>A0A6J4TID5</accession>
<dbReference type="EMBL" id="CADCVQ010000148">
    <property type="protein sequence ID" value="CAA9523469.1"/>
    <property type="molecule type" value="Genomic_DNA"/>
</dbReference>
<name>A0A6J4TID5_9ACTN</name>